<keyword evidence="5 12" id="KW-0479">Metal-binding</keyword>
<dbReference type="SMART" id="SM00333">
    <property type="entry name" value="TUDOR"/>
    <property type="match status" value="1"/>
</dbReference>
<dbReference type="Gene3D" id="2.30.30.1190">
    <property type="match status" value="1"/>
</dbReference>
<dbReference type="PANTHER" id="PTHR46297">
    <property type="entry name" value="ZINC FINGER CCCH-TYPE WITH G PATCH DOMAIN-CONTAINING PROTEIN"/>
    <property type="match status" value="1"/>
</dbReference>
<comment type="function">
    <text evidence="1">Transcription repressor.</text>
</comment>
<dbReference type="GO" id="GO:0001227">
    <property type="term" value="F:DNA-binding transcription repressor activity, RNA polymerase II-specific"/>
    <property type="evidence" value="ECO:0007669"/>
    <property type="project" value="TreeGrafter"/>
</dbReference>
<dbReference type="CDD" id="cd20384">
    <property type="entry name" value="Tudor_ZGPAT"/>
    <property type="match status" value="1"/>
</dbReference>
<dbReference type="SMART" id="SM00356">
    <property type="entry name" value="ZnF_C3H1"/>
    <property type="match status" value="1"/>
</dbReference>
<evidence type="ECO:0000256" key="6">
    <source>
        <dbReference type="ARBA" id="ARBA00022771"/>
    </source>
</evidence>
<evidence type="ECO:0000256" key="9">
    <source>
        <dbReference type="ARBA" id="ARBA00023125"/>
    </source>
</evidence>
<feature type="zinc finger region" description="C3H1-type" evidence="12">
    <location>
        <begin position="163"/>
        <end position="190"/>
    </location>
</feature>
<feature type="domain" description="C3H1-type" evidence="13">
    <location>
        <begin position="163"/>
        <end position="190"/>
    </location>
</feature>
<dbReference type="SMART" id="SM00443">
    <property type="entry name" value="G_patch"/>
    <property type="match status" value="1"/>
</dbReference>
<evidence type="ECO:0000256" key="12">
    <source>
        <dbReference type="PROSITE-ProRule" id="PRU00723"/>
    </source>
</evidence>
<evidence type="ECO:0000313" key="16">
    <source>
        <dbReference type="Proteomes" id="UP001372834"/>
    </source>
</evidence>
<accession>A0AAN8P5V9</accession>
<comment type="caution">
    <text evidence="15">The sequence shown here is derived from an EMBL/GenBank/DDBJ whole genome shotgun (WGS) entry which is preliminary data.</text>
</comment>
<name>A0AAN8P5V9_POLSC</name>
<dbReference type="Proteomes" id="UP001372834">
    <property type="component" value="Unassembled WGS sequence"/>
</dbReference>
<keyword evidence="10" id="KW-0804">Transcription</keyword>
<keyword evidence="6 12" id="KW-0863">Zinc-finger</keyword>
<dbReference type="PROSITE" id="PS50174">
    <property type="entry name" value="G_PATCH"/>
    <property type="match status" value="1"/>
</dbReference>
<evidence type="ECO:0000256" key="3">
    <source>
        <dbReference type="ARBA" id="ARBA00022414"/>
    </source>
</evidence>
<organism evidence="15 16">
    <name type="scientific">Polyplax serrata</name>
    <name type="common">Common mouse louse</name>
    <dbReference type="NCBI Taxonomy" id="468196"/>
    <lineage>
        <taxon>Eukaryota</taxon>
        <taxon>Metazoa</taxon>
        <taxon>Ecdysozoa</taxon>
        <taxon>Arthropoda</taxon>
        <taxon>Hexapoda</taxon>
        <taxon>Insecta</taxon>
        <taxon>Pterygota</taxon>
        <taxon>Neoptera</taxon>
        <taxon>Paraneoptera</taxon>
        <taxon>Psocodea</taxon>
        <taxon>Troctomorpha</taxon>
        <taxon>Phthiraptera</taxon>
        <taxon>Anoplura</taxon>
        <taxon>Polyplacidae</taxon>
        <taxon>Polyplax</taxon>
    </lineage>
</organism>
<evidence type="ECO:0000256" key="4">
    <source>
        <dbReference type="ARBA" id="ARBA00022491"/>
    </source>
</evidence>
<keyword evidence="4" id="KW-0678">Repressor</keyword>
<evidence type="ECO:0000256" key="10">
    <source>
        <dbReference type="ARBA" id="ARBA00023163"/>
    </source>
</evidence>
<dbReference type="GO" id="GO:0005634">
    <property type="term" value="C:nucleus"/>
    <property type="evidence" value="ECO:0007669"/>
    <property type="project" value="UniProtKB-SubCell"/>
</dbReference>
<evidence type="ECO:0000256" key="5">
    <source>
        <dbReference type="ARBA" id="ARBA00022723"/>
    </source>
</evidence>
<comment type="subcellular location">
    <subcellularLocation>
        <location evidence="2">Nucleus</location>
    </subcellularLocation>
</comment>
<dbReference type="SUPFAM" id="SSF63748">
    <property type="entry name" value="Tudor/PWWP/MBT"/>
    <property type="match status" value="1"/>
</dbReference>
<keyword evidence="7 12" id="KW-0862">Zinc</keyword>
<dbReference type="PROSITE" id="PS50103">
    <property type="entry name" value="ZF_C3H1"/>
    <property type="match status" value="1"/>
</dbReference>
<dbReference type="GO" id="GO:0008270">
    <property type="term" value="F:zinc ion binding"/>
    <property type="evidence" value="ECO:0007669"/>
    <property type="project" value="UniProtKB-KW"/>
</dbReference>
<evidence type="ECO:0000256" key="2">
    <source>
        <dbReference type="ARBA" id="ARBA00004123"/>
    </source>
</evidence>
<evidence type="ECO:0000259" key="14">
    <source>
        <dbReference type="PROSITE" id="PS50174"/>
    </source>
</evidence>
<dbReference type="InterPro" id="IPR000467">
    <property type="entry name" value="G_patch_dom"/>
</dbReference>
<keyword evidence="11" id="KW-0539">Nucleus</keyword>
<evidence type="ECO:0000313" key="15">
    <source>
        <dbReference type="EMBL" id="KAK6622659.1"/>
    </source>
</evidence>
<keyword evidence="9" id="KW-0238">DNA-binding</keyword>
<dbReference type="Pfam" id="PF01585">
    <property type="entry name" value="G-patch"/>
    <property type="match status" value="1"/>
</dbReference>
<dbReference type="GO" id="GO:0000978">
    <property type="term" value="F:RNA polymerase II cis-regulatory region sequence-specific DNA binding"/>
    <property type="evidence" value="ECO:0007669"/>
    <property type="project" value="TreeGrafter"/>
</dbReference>
<reference evidence="15 16" key="1">
    <citation type="submission" date="2023-10" db="EMBL/GenBank/DDBJ databases">
        <title>Genomes of two closely related lineages of the louse Polyplax serrata with different host specificities.</title>
        <authorList>
            <person name="Martinu J."/>
            <person name="Tarabai H."/>
            <person name="Stefka J."/>
            <person name="Hypsa V."/>
        </authorList>
    </citation>
    <scope>NUCLEOTIDE SEQUENCE [LARGE SCALE GENOMIC DNA]</scope>
    <source>
        <strain evidence="15">HR10_N</strain>
    </source>
</reference>
<evidence type="ECO:0000256" key="1">
    <source>
        <dbReference type="ARBA" id="ARBA00004062"/>
    </source>
</evidence>
<dbReference type="Gene3D" id="2.30.30.140">
    <property type="match status" value="1"/>
</dbReference>
<proteinExistence type="predicted"/>
<feature type="domain" description="G-patch" evidence="14">
    <location>
        <begin position="310"/>
        <end position="342"/>
    </location>
</feature>
<evidence type="ECO:0000256" key="11">
    <source>
        <dbReference type="ARBA" id="ARBA00023242"/>
    </source>
</evidence>
<dbReference type="AlphaFoldDB" id="A0AAN8P5V9"/>
<dbReference type="PANTHER" id="PTHR46297:SF1">
    <property type="entry name" value="ZINC FINGER CCCH-TYPE WITH G PATCH DOMAIN-CONTAINING PROTEIN"/>
    <property type="match status" value="1"/>
</dbReference>
<evidence type="ECO:0000256" key="8">
    <source>
        <dbReference type="ARBA" id="ARBA00023015"/>
    </source>
</evidence>
<evidence type="ECO:0000259" key="13">
    <source>
        <dbReference type="PROSITE" id="PS50103"/>
    </source>
</evidence>
<dbReference type="EMBL" id="JAWJWE010000038">
    <property type="protein sequence ID" value="KAK6622659.1"/>
    <property type="molecule type" value="Genomic_DNA"/>
</dbReference>
<evidence type="ECO:0000256" key="7">
    <source>
        <dbReference type="ARBA" id="ARBA00022833"/>
    </source>
</evidence>
<gene>
    <name evidence="15" type="ORF">RUM43_008501</name>
</gene>
<dbReference type="InterPro" id="IPR000571">
    <property type="entry name" value="Znf_CCCH"/>
</dbReference>
<protein>
    <recommendedName>
        <fullName evidence="3">Zinc finger CCCH-type with G patch domain-containing protein</fullName>
    </recommendedName>
</protein>
<keyword evidence="8" id="KW-0805">Transcription regulation</keyword>
<sequence length="506" mass="57970">MENEIAQYETQLAQVQLAIYAVPEGSERNNLKALEADLKEVIKLSKSSLNIPKGKGNEEDDPLTDEYNLFKTELAELEVENKQNEGNSSQSLGDCCRLVNNNEKLIKELNDLQGTKCQAPFTYKWTNDVTYYNAFISQVPDVTNIENYNDIEVKVMFTNPTHKEMQPCPYYLKGDCKFNDDKCRYSHGELVLLSSLREYREPIFSDLTAGSQVFAKQEDDLWYRAIVLSINGNNCIVKFESNSKQESIQLHNILPLDLNQQNAEDFSDSDDNSNCELNTVSCKNNQDEDSINRVLSNPPGSRLGEWEKFTKGFGSKMMAKMGYIHGSGLGKNGLGRVEPVPAVILPPGKSLDHCMLLKQNAGNDADLFKAERKLKRLQKKHEAKLKKSYEMEKHKSDIFTFLNTKLDLMKPTEPEKTHSKTQLQNESTRDLNVSSLQLSEEMRKVEKEIRNLNQSLTRHAPTSQAFKIIKEKLGLQEKRLLELHTSERRIRNEQNQRRDMKKLTVF</sequence>
<dbReference type="InterPro" id="IPR002999">
    <property type="entry name" value="Tudor"/>
</dbReference>